<evidence type="ECO:0000256" key="3">
    <source>
        <dbReference type="ARBA" id="ARBA00022723"/>
    </source>
</evidence>
<organism evidence="8 9">
    <name type="scientific">Arthroderma otae (strain ATCC MYA-4605 / CBS 113480)</name>
    <name type="common">Microsporum canis</name>
    <dbReference type="NCBI Taxonomy" id="554155"/>
    <lineage>
        <taxon>Eukaryota</taxon>
        <taxon>Fungi</taxon>
        <taxon>Dikarya</taxon>
        <taxon>Ascomycota</taxon>
        <taxon>Pezizomycotina</taxon>
        <taxon>Eurotiomycetes</taxon>
        <taxon>Eurotiomycetidae</taxon>
        <taxon>Onygenales</taxon>
        <taxon>Arthrodermataceae</taxon>
        <taxon>Microsporum</taxon>
    </lineage>
</organism>
<dbReference type="OMA" id="EINFNHI"/>
<keyword evidence="3 6" id="KW-0479">Metal-binding</keyword>
<comment type="cofactor">
    <cofactor evidence="1 6">
        <name>heme</name>
        <dbReference type="ChEBI" id="CHEBI:30413"/>
    </cofactor>
</comment>
<dbReference type="EMBL" id="DS995709">
    <property type="protein sequence ID" value="EEQ35714.1"/>
    <property type="molecule type" value="Genomic_DNA"/>
</dbReference>
<name>C5G0R1_ARTOC</name>
<dbReference type="Proteomes" id="UP000002035">
    <property type="component" value="Unassembled WGS sequence"/>
</dbReference>
<keyword evidence="4" id="KW-0560">Oxidoreductase</keyword>
<feature type="transmembrane region" description="Helical" evidence="7">
    <location>
        <begin position="15"/>
        <end position="37"/>
    </location>
</feature>
<evidence type="ECO:0000256" key="6">
    <source>
        <dbReference type="PIRSR" id="PIRSR602403-1"/>
    </source>
</evidence>
<evidence type="ECO:0000256" key="4">
    <source>
        <dbReference type="ARBA" id="ARBA00023002"/>
    </source>
</evidence>
<dbReference type="GO" id="GO:0020037">
    <property type="term" value="F:heme binding"/>
    <property type="evidence" value="ECO:0007669"/>
    <property type="project" value="InterPro"/>
</dbReference>
<dbReference type="GeneID" id="9223916"/>
<dbReference type="GO" id="GO:0016705">
    <property type="term" value="F:oxidoreductase activity, acting on paired donors, with incorporation or reduction of molecular oxygen"/>
    <property type="evidence" value="ECO:0007669"/>
    <property type="project" value="InterPro"/>
</dbReference>
<dbReference type="Gene3D" id="1.10.630.10">
    <property type="entry name" value="Cytochrome P450"/>
    <property type="match status" value="1"/>
</dbReference>
<keyword evidence="5 6" id="KW-0408">Iron</keyword>
<keyword evidence="7" id="KW-0812">Transmembrane</keyword>
<dbReference type="OrthoDB" id="1844152at2759"/>
<dbReference type="Pfam" id="PF00067">
    <property type="entry name" value="p450"/>
    <property type="match status" value="1"/>
</dbReference>
<dbReference type="eggNOG" id="KOG0156">
    <property type="taxonomic scope" value="Eukaryota"/>
</dbReference>
<dbReference type="GO" id="GO:0004497">
    <property type="term" value="F:monooxygenase activity"/>
    <property type="evidence" value="ECO:0007669"/>
    <property type="project" value="InterPro"/>
</dbReference>
<evidence type="ECO:0000256" key="1">
    <source>
        <dbReference type="ARBA" id="ARBA00001971"/>
    </source>
</evidence>
<protein>
    <submittedName>
        <fullName evidence="8">Cytochrome P450</fullName>
    </submittedName>
</protein>
<evidence type="ECO:0000256" key="7">
    <source>
        <dbReference type="SAM" id="Phobius"/>
    </source>
</evidence>
<sequence length="511" mass="58213">MFPLFVDGLLVPQAIVLPFLGSVLALVLTFVLFVIAADYHHGWKRRRFLGNIPLMDDKSYFSPRLRLWSSGHNYIEGFSRGYTEEINFNHILDAGWKIPVEAMQACNKLSSLRKLTYITLIFVLVQILTCLLSLEKLDPLIMKEADYSITQYIGQSKSWKEDSIFNISLKVMVDIGVLLVFHPGFGREAGLATQMGAYVGQVEARTHLYEAFPRVMGPLLELFASECHQIRSSMKSMKKTILPELRRLIKQKRESQPTTDDHFYTSSMVELALKKGPLSRKGEVKDEEHHIDMMADETMFMFFEAVEPTTMILSAFLARLLRHPEFVEPIRAELAEALRLDDGKWSFDMFNKTPKFESFSREVLRMDGINLVAGSRQVVKDPVTIKSLGMTFTPGTNITTSGQFTHLDPEFYPDPTKFDGNRFYSTDLTASDIHRDTVSPNERWVPFGLGISSCPARVLGIRLCQLMAAKMLLAYNMEFAHEDGKSPDFNVFVDAVAILNPEIKMRYKSRQ</sequence>
<evidence type="ECO:0000313" key="9">
    <source>
        <dbReference type="Proteomes" id="UP000002035"/>
    </source>
</evidence>
<dbReference type="InterPro" id="IPR002403">
    <property type="entry name" value="Cyt_P450_E_grp-IV"/>
</dbReference>
<evidence type="ECO:0000313" key="8">
    <source>
        <dbReference type="EMBL" id="EEQ35714.1"/>
    </source>
</evidence>
<evidence type="ECO:0000256" key="5">
    <source>
        <dbReference type="ARBA" id="ARBA00023004"/>
    </source>
</evidence>
<dbReference type="PRINTS" id="PR00465">
    <property type="entry name" value="EP450IV"/>
</dbReference>
<dbReference type="CDD" id="cd11041">
    <property type="entry name" value="CYP503A1-like"/>
    <property type="match status" value="1"/>
</dbReference>
<reference evidence="9" key="1">
    <citation type="journal article" date="2012" name="MBio">
        <title>Comparative genome analysis of Trichophyton rubrum and related dermatophytes reveals candidate genes involved in infection.</title>
        <authorList>
            <person name="Martinez D.A."/>
            <person name="Oliver B.G."/>
            <person name="Graeser Y."/>
            <person name="Goldberg J.M."/>
            <person name="Li W."/>
            <person name="Martinez-Rossi N.M."/>
            <person name="Monod M."/>
            <person name="Shelest E."/>
            <person name="Barton R.C."/>
            <person name="Birch E."/>
            <person name="Brakhage A.A."/>
            <person name="Chen Z."/>
            <person name="Gurr S.J."/>
            <person name="Heiman D."/>
            <person name="Heitman J."/>
            <person name="Kosti I."/>
            <person name="Rossi A."/>
            <person name="Saif S."/>
            <person name="Samalova M."/>
            <person name="Saunders C.W."/>
            <person name="Shea T."/>
            <person name="Summerbell R.C."/>
            <person name="Xu J."/>
            <person name="Young S."/>
            <person name="Zeng Q."/>
            <person name="Birren B.W."/>
            <person name="Cuomo C.A."/>
            <person name="White T.C."/>
        </authorList>
    </citation>
    <scope>NUCLEOTIDE SEQUENCE [LARGE SCALE GENOMIC DNA]</scope>
    <source>
        <strain evidence="9">ATCC MYA-4605 / CBS 113480</strain>
    </source>
</reference>
<keyword evidence="7" id="KW-1133">Transmembrane helix</keyword>
<evidence type="ECO:0000256" key="2">
    <source>
        <dbReference type="ARBA" id="ARBA00010617"/>
    </source>
</evidence>
<gene>
    <name evidence="8" type="ORF">MCYG_08533</name>
</gene>
<keyword evidence="6" id="KW-0349">Heme</keyword>
<dbReference type="InterPro" id="IPR001128">
    <property type="entry name" value="Cyt_P450"/>
</dbReference>
<dbReference type="RefSeq" id="XP_002842702.1">
    <property type="nucleotide sequence ID" value="XM_002842656.1"/>
</dbReference>
<dbReference type="InterPro" id="IPR036396">
    <property type="entry name" value="Cyt_P450_sf"/>
</dbReference>
<keyword evidence="9" id="KW-1185">Reference proteome</keyword>
<comment type="similarity">
    <text evidence="2">Belongs to the cytochrome P450 family.</text>
</comment>
<accession>C5G0R1</accession>
<feature type="transmembrane region" description="Helical" evidence="7">
    <location>
        <begin position="115"/>
        <end position="134"/>
    </location>
</feature>
<dbReference type="STRING" id="554155.C5G0R1"/>
<dbReference type="VEuPathDB" id="FungiDB:MCYG_08533"/>
<dbReference type="PANTHER" id="PTHR46206">
    <property type="entry name" value="CYTOCHROME P450"/>
    <property type="match status" value="1"/>
</dbReference>
<dbReference type="SUPFAM" id="SSF48264">
    <property type="entry name" value="Cytochrome P450"/>
    <property type="match status" value="1"/>
</dbReference>
<keyword evidence="7" id="KW-0472">Membrane</keyword>
<proteinExistence type="inferred from homology"/>
<dbReference type="AlphaFoldDB" id="C5G0R1"/>
<dbReference type="GO" id="GO:0005506">
    <property type="term" value="F:iron ion binding"/>
    <property type="evidence" value="ECO:0007669"/>
    <property type="project" value="InterPro"/>
</dbReference>
<feature type="binding site" description="axial binding residue" evidence="6">
    <location>
        <position position="454"/>
    </location>
    <ligand>
        <name>heme</name>
        <dbReference type="ChEBI" id="CHEBI:30413"/>
    </ligand>
    <ligandPart>
        <name>Fe</name>
        <dbReference type="ChEBI" id="CHEBI:18248"/>
    </ligandPart>
</feature>
<dbReference type="HOGENOM" id="CLU_022195_8_0_1"/>